<dbReference type="EMBL" id="QRHJ01000023">
    <property type="protein sequence ID" value="RHF75528.1"/>
    <property type="molecule type" value="Genomic_DNA"/>
</dbReference>
<dbReference type="EMBL" id="LRGC01000006">
    <property type="protein sequence ID" value="KWR55280.1"/>
    <property type="molecule type" value="Genomic_DNA"/>
</dbReference>
<accession>A0A108T8F7</accession>
<evidence type="ECO:0000313" key="11">
    <source>
        <dbReference type="Proteomes" id="UP000283310"/>
    </source>
</evidence>
<evidence type="ECO:0000313" key="15">
    <source>
        <dbReference type="Proteomes" id="UP000284777"/>
    </source>
</evidence>
<dbReference type="EMBL" id="QRPN01000003">
    <property type="protein sequence ID" value="RHM21104.1"/>
    <property type="molecule type" value="Genomic_DNA"/>
</dbReference>
<dbReference type="Proteomes" id="UP000284604">
    <property type="component" value="Unassembled WGS sequence"/>
</dbReference>
<dbReference type="PATRIC" id="fig|46506.5.peg.1838"/>
<dbReference type="Proteomes" id="UP000284777">
    <property type="component" value="Unassembled WGS sequence"/>
</dbReference>
<evidence type="ECO:0000313" key="10">
    <source>
        <dbReference type="Proteomes" id="UP000056419"/>
    </source>
</evidence>
<evidence type="ECO:0000313" key="1">
    <source>
        <dbReference type="EMBL" id="KAB5277702.1"/>
    </source>
</evidence>
<reference evidence="3" key="2">
    <citation type="submission" date="2016-01" db="EMBL/GenBank/DDBJ databases">
        <authorList>
            <person name="McClelland M."/>
            <person name="Jain A."/>
            <person name="Saraogi P."/>
            <person name="Mendelson R."/>
            <person name="Westerman R."/>
            <person name="SanMiguel P."/>
            <person name="Csonka L."/>
        </authorList>
    </citation>
    <scope>NUCLEOTIDE SEQUENCE</scope>
    <source>
        <strain evidence="3">CL09T03C01</strain>
    </source>
</reference>
<dbReference type="Proteomes" id="UP000283762">
    <property type="component" value="Unassembled WGS sequence"/>
</dbReference>
<evidence type="ECO:0000313" key="9">
    <source>
        <dbReference type="EMBL" id="RHM21104.1"/>
    </source>
</evidence>
<protein>
    <submittedName>
        <fullName evidence="3">Uncharacterized protein</fullName>
    </submittedName>
</protein>
<evidence type="ECO:0000313" key="13">
    <source>
        <dbReference type="Proteomes" id="UP000283762"/>
    </source>
</evidence>
<organism evidence="3 10">
    <name type="scientific">Bacteroides stercoris</name>
    <dbReference type="NCBI Taxonomy" id="46506"/>
    <lineage>
        <taxon>Bacteria</taxon>
        <taxon>Pseudomonadati</taxon>
        <taxon>Bacteroidota</taxon>
        <taxon>Bacteroidia</taxon>
        <taxon>Bacteroidales</taxon>
        <taxon>Bacteroidaceae</taxon>
        <taxon>Bacteroides</taxon>
    </lineage>
</organism>
<dbReference type="STRING" id="46506.AA415_01730"/>
<evidence type="ECO:0000313" key="17">
    <source>
        <dbReference type="Proteomes" id="UP000440773"/>
    </source>
</evidence>
<comment type="caution">
    <text evidence="3">The sequence shown here is derived from an EMBL/GenBank/DDBJ whole genome shotgun (WGS) entry which is preliminary data.</text>
</comment>
<name>A0A108T8F7_BACSE</name>
<evidence type="ECO:0000313" key="8">
    <source>
        <dbReference type="EMBL" id="RHF75528.1"/>
    </source>
</evidence>
<reference evidence="3 10" key="1">
    <citation type="journal article" date="2016" name="BMC Genomics">
        <title>Type VI secretion systems of human gut Bacteroidales segregate into three genetic architectures, two of which are contained on mobile genetic elements.</title>
        <authorList>
            <person name="Coyne M.J."/>
            <person name="Roelofs K.G."/>
            <person name="Comstock L.E."/>
        </authorList>
    </citation>
    <scope>NUCLEOTIDE SEQUENCE [LARGE SCALE GENOMIC DNA]</scope>
    <source>
        <strain evidence="3 10">CL09T03C01</strain>
    </source>
</reference>
<evidence type="ECO:0000313" key="18">
    <source>
        <dbReference type="Proteomes" id="UP000467334"/>
    </source>
</evidence>
<dbReference type="GeneID" id="31795819"/>
<sequence length="198" mass="22917">MTLSSCILITIPVCISAILMQTYFDSRKYKRIPHLIVLLSFLFPTLSHAQYIDNENCRISFKSYENHQGKLEYNKEGIIYQFIPNSNAWKVIIKNNTDETVWLNWKQAGFIVNGRASGISLYPFTTDEAPLETIKHNQEINRTITATNLITEKGISKIYHKKKFRKNGRTSVTIVFPMTVGNKPQFFHTFNFTVTKDN</sequence>
<reference evidence="11 12" key="3">
    <citation type="submission" date="2018-08" db="EMBL/GenBank/DDBJ databases">
        <title>A genome reference for cultivated species of the human gut microbiota.</title>
        <authorList>
            <person name="Zou Y."/>
            <person name="Xue W."/>
            <person name="Luo G."/>
        </authorList>
    </citation>
    <scope>NUCLEOTIDE SEQUENCE [LARGE SCALE GENOMIC DNA]</scope>
    <source>
        <strain evidence="6 15">AF05-4</strain>
        <strain evidence="5 16">AF12-7</strain>
        <strain evidence="4 11">AF26-20BH</strain>
        <strain evidence="9 14">AF35-20</strain>
        <strain evidence="8 13">AM25-16</strain>
        <strain evidence="7 12">AM40-34</strain>
    </source>
</reference>
<dbReference type="Proteomes" id="UP000440773">
    <property type="component" value="Unassembled WGS sequence"/>
</dbReference>
<evidence type="ECO:0000313" key="16">
    <source>
        <dbReference type="Proteomes" id="UP000285150"/>
    </source>
</evidence>
<dbReference type="Proteomes" id="UP000283310">
    <property type="component" value="Unassembled WGS sequence"/>
</dbReference>
<dbReference type="AlphaFoldDB" id="A0A108T8F7"/>
<dbReference type="Proteomes" id="UP000283482">
    <property type="component" value="Unassembled WGS sequence"/>
</dbReference>
<dbReference type="Proteomes" id="UP000285150">
    <property type="component" value="Unassembled WGS sequence"/>
</dbReference>
<evidence type="ECO:0000313" key="7">
    <source>
        <dbReference type="EMBL" id="RHB29978.1"/>
    </source>
</evidence>
<dbReference type="Proteomes" id="UP000467334">
    <property type="component" value="Unassembled WGS sequence"/>
</dbReference>
<dbReference type="EMBL" id="QSGN01000013">
    <property type="protein sequence ID" value="RHB29978.1"/>
    <property type="molecule type" value="Genomic_DNA"/>
</dbReference>
<evidence type="ECO:0000313" key="3">
    <source>
        <dbReference type="EMBL" id="KWR55280.1"/>
    </source>
</evidence>
<dbReference type="EMBL" id="QSAF01000026">
    <property type="protein sequence ID" value="RGW31903.1"/>
    <property type="molecule type" value="Genomic_DNA"/>
</dbReference>
<dbReference type="Proteomes" id="UP000056419">
    <property type="component" value="Unassembled WGS sequence"/>
</dbReference>
<evidence type="ECO:0000313" key="4">
    <source>
        <dbReference type="EMBL" id="RGR14326.1"/>
    </source>
</evidence>
<dbReference type="EMBL" id="WCLP01000101">
    <property type="protein sequence ID" value="KAB5277702.1"/>
    <property type="molecule type" value="Genomic_DNA"/>
</dbReference>
<keyword evidence="10" id="KW-1185">Reference proteome</keyword>
<dbReference type="RefSeq" id="WP_016662267.1">
    <property type="nucleotide sequence ID" value="NZ_AP031449.1"/>
</dbReference>
<evidence type="ECO:0000313" key="6">
    <source>
        <dbReference type="EMBL" id="RGW99995.1"/>
    </source>
</evidence>
<proteinExistence type="predicted"/>
<evidence type="ECO:0000313" key="5">
    <source>
        <dbReference type="EMBL" id="RGW31903.1"/>
    </source>
</evidence>
<evidence type="ECO:0000313" key="2">
    <source>
        <dbReference type="EMBL" id="KAB5312917.1"/>
    </source>
</evidence>
<dbReference type="EMBL" id="QSBD01000003">
    <property type="protein sequence ID" value="RGW99995.1"/>
    <property type="molecule type" value="Genomic_DNA"/>
</dbReference>
<gene>
    <name evidence="3" type="ORF">AA415_01730</name>
    <name evidence="8" type="ORF">DW668_09710</name>
    <name evidence="7" type="ORF">DW889_07110</name>
    <name evidence="6" type="ORF">DWV41_04100</name>
    <name evidence="5" type="ORF">DWV77_15420</name>
    <name evidence="4" type="ORF">DWY65_07710</name>
    <name evidence="9" type="ORF">DWZ78_04075</name>
    <name evidence="2" type="ORF">F9958_11910</name>
    <name evidence="1" type="ORF">F9962_18735</name>
</gene>
<reference evidence="17 18" key="4">
    <citation type="journal article" date="2019" name="Nat. Med.">
        <title>A library of human gut bacterial isolates paired with longitudinal multiomics data enables mechanistic microbiome research.</title>
        <authorList>
            <person name="Poyet M."/>
            <person name="Groussin M."/>
            <person name="Gibbons S.M."/>
            <person name="Avila-Pacheco J."/>
            <person name="Jiang X."/>
            <person name="Kearney S.M."/>
            <person name="Perrotta A.R."/>
            <person name="Berdy B."/>
            <person name="Zhao S."/>
            <person name="Lieberman T.D."/>
            <person name="Swanson P.K."/>
            <person name="Smith M."/>
            <person name="Roesemann S."/>
            <person name="Alexander J.E."/>
            <person name="Rich S.A."/>
            <person name="Livny J."/>
            <person name="Vlamakis H."/>
            <person name="Clish C."/>
            <person name="Bullock K."/>
            <person name="Deik A."/>
            <person name="Scott J."/>
            <person name="Pierce K.A."/>
            <person name="Xavier R.J."/>
            <person name="Alm E.J."/>
        </authorList>
    </citation>
    <scope>NUCLEOTIDE SEQUENCE [LARGE SCALE GENOMIC DNA]</scope>
    <source>
        <strain evidence="1 17">BIOML-A17</strain>
        <strain evidence="2 18">BIOML-A6</strain>
    </source>
</reference>
<evidence type="ECO:0000313" key="14">
    <source>
        <dbReference type="Proteomes" id="UP000284604"/>
    </source>
</evidence>
<evidence type="ECO:0000313" key="12">
    <source>
        <dbReference type="Proteomes" id="UP000283482"/>
    </source>
</evidence>
<dbReference type="EMBL" id="QRTW01000010">
    <property type="protein sequence ID" value="RGR14326.1"/>
    <property type="molecule type" value="Genomic_DNA"/>
</dbReference>
<dbReference type="EMBL" id="WCLE01000025">
    <property type="protein sequence ID" value="KAB5312917.1"/>
    <property type="molecule type" value="Genomic_DNA"/>
</dbReference>